<feature type="region of interest" description="Disordered" evidence="1">
    <location>
        <begin position="1"/>
        <end position="29"/>
    </location>
</feature>
<dbReference type="AlphaFoldDB" id="A0A7H8NBR5"/>
<dbReference type="CDD" id="cd04301">
    <property type="entry name" value="NAT_SF"/>
    <property type="match status" value="1"/>
</dbReference>
<evidence type="ECO:0000313" key="3">
    <source>
        <dbReference type="EMBL" id="QKW51842.1"/>
    </source>
</evidence>
<proteinExistence type="predicted"/>
<dbReference type="Proteomes" id="UP000509303">
    <property type="component" value="Chromosome"/>
</dbReference>
<sequence>MTEPTTPHPPQPHVQPASGTPPETDAQNTLATTPQTTYAWRGDFANPEVNVLHAQGFDHPPLDIDWHTQVHRHSLGWVCARRGDELVGFVNVAWDGGVHAFVLDTVVAEGARRTGVGTRLVAAAVEGTRAAGCEWLHVDFDDHLRAFYFDGCGFTPTDAGLIAL</sequence>
<name>A0A7H8NBR5_9ACTN</name>
<keyword evidence="4" id="KW-1185">Reference proteome</keyword>
<feature type="compositionally biased region" description="Pro residues" evidence="1">
    <location>
        <begin position="1"/>
        <end position="13"/>
    </location>
</feature>
<dbReference type="GO" id="GO:0016747">
    <property type="term" value="F:acyltransferase activity, transferring groups other than amino-acyl groups"/>
    <property type="evidence" value="ECO:0007669"/>
    <property type="project" value="InterPro"/>
</dbReference>
<reference evidence="3 4" key="1">
    <citation type="submission" date="2020-06" db="EMBL/GenBank/DDBJ databases">
        <title>Genome mining for natural products.</title>
        <authorList>
            <person name="Zhang B."/>
            <person name="Shi J."/>
            <person name="Ge H."/>
        </authorList>
    </citation>
    <scope>NUCLEOTIDE SEQUENCE [LARGE SCALE GENOMIC DNA]</scope>
    <source>
        <strain evidence="3 4">NA00687</strain>
    </source>
</reference>
<feature type="domain" description="N-acetyltransferase" evidence="2">
    <location>
        <begin position="30"/>
        <end position="164"/>
    </location>
</feature>
<dbReference type="Pfam" id="PF00583">
    <property type="entry name" value="Acetyltransf_1"/>
    <property type="match status" value="1"/>
</dbReference>
<evidence type="ECO:0000313" key="4">
    <source>
        <dbReference type="Proteomes" id="UP000509303"/>
    </source>
</evidence>
<dbReference type="InterPro" id="IPR016181">
    <property type="entry name" value="Acyl_CoA_acyltransferase"/>
</dbReference>
<protein>
    <submittedName>
        <fullName evidence="3">GNAT family N-acetyltransferase</fullName>
    </submittedName>
</protein>
<dbReference type="RefSeq" id="WP_176163550.1">
    <property type="nucleotide sequence ID" value="NZ_CP054929.1"/>
</dbReference>
<accession>A0A7H8NBR5</accession>
<keyword evidence="3" id="KW-0808">Transferase</keyword>
<evidence type="ECO:0000259" key="2">
    <source>
        <dbReference type="PROSITE" id="PS51186"/>
    </source>
</evidence>
<evidence type="ECO:0000256" key="1">
    <source>
        <dbReference type="SAM" id="MobiDB-lite"/>
    </source>
</evidence>
<dbReference type="PROSITE" id="PS51186">
    <property type="entry name" value="GNAT"/>
    <property type="match status" value="1"/>
</dbReference>
<dbReference type="EMBL" id="CP054929">
    <property type="protein sequence ID" value="QKW51842.1"/>
    <property type="molecule type" value="Genomic_DNA"/>
</dbReference>
<dbReference type="Gene3D" id="3.40.630.30">
    <property type="match status" value="1"/>
</dbReference>
<gene>
    <name evidence="3" type="ORF">HUT08_22490</name>
</gene>
<organism evidence="3 4">
    <name type="scientific">Streptomyces buecherae</name>
    <dbReference type="NCBI Taxonomy" id="2763006"/>
    <lineage>
        <taxon>Bacteria</taxon>
        <taxon>Bacillati</taxon>
        <taxon>Actinomycetota</taxon>
        <taxon>Actinomycetes</taxon>
        <taxon>Kitasatosporales</taxon>
        <taxon>Streptomycetaceae</taxon>
        <taxon>Streptomyces</taxon>
    </lineage>
</organism>
<dbReference type="InterPro" id="IPR000182">
    <property type="entry name" value="GNAT_dom"/>
</dbReference>
<dbReference type="SUPFAM" id="SSF55729">
    <property type="entry name" value="Acyl-CoA N-acyltransferases (Nat)"/>
    <property type="match status" value="1"/>
</dbReference>